<dbReference type="InterPro" id="IPR050515">
    <property type="entry name" value="Beta-lactam/transpept"/>
</dbReference>
<keyword evidence="7" id="KW-1185">Reference proteome</keyword>
<dbReference type="Gene3D" id="3.90.1310.10">
    <property type="entry name" value="Penicillin-binding protein 2a (Domain 2)"/>
    <property type="match status" value="1"/>
</dbReference>
<evidence type="ECO:0000256" key="2">
    <source>
        <dbReference type="ARBA" id="ARBA00007171"/>
    </source>
</evidence>
<dbReference type="PANTHER" id="PTHR30627:SF1">
    <property type="entry name" value="PEPTIDOGLYCAN D,D-TRANSPEPTIDASE FTSI"/>
    <property type="match status" value="1"/>
</dbReference>
<dbReference type="InterPro" id="IPR005311">
    <property type="entry name" value="PBP_dimer"/>
</dbReference>
<dbReference type="GO" id="GO:0071555">
    <property type="term" value="P:cell wall organization"/>
    <property type="evidence" value="ECO:0007669"/>
    <property type="project" value="TreeGrafter"/>
</dbReference>
<dbReference type="InterPro" id="IPR036138">
    <property type="entry name" value="PBP_dimer_sf"/>
</dbReference>
<proteinExistence type="inferred from homology"/>
<dbReference type="AlphaFoldDB" id="A0A1Q5PVA5"/>
<organism evidence="6 7">
    <name type="scientific">Buchananella hordeovulneris</name>
    <dbReference type="NCBI Taxonomy" id="52770"/>
    <lineage>
        <taxon>Bacteria</taxon>
        <taxon>Bacillati</taxon>
        <taxon>Actinomycetota</taxon>
        <taxon>Actinomycetes</taxon>
        <taxon>Actinomycetales</taxon>
        <taxon>Actinomycetaceae</taxon>
        <taxon>Buchananella</taxon>
    </lineage>
</organism>
<evidence type="ECO:0000259" key="5">
    <source>
        <dbReference type="Pfam" id="PF03717"/>
    </source>
</evidence>
<feature type="domain" description="Penicillin-binding protein dimerisation" evidence="5">
    <location>
        <begin position="35"/>
        <end position="180"/>
    </location>
</feature>
<dbReference type="OrthoDB" id="9789078at2"/>
<dbReference type="Gene3D" id="3.30.450.330">
    <property type="match status" value="1"/>
</dbReference>
<dbReference type="SUPFAM" id="SSF56601">
    <property type="entry name" value="beta-lactamase/transpeptidase-like"/>
    <property type="match status" value="1"/>
</dbReference>
<comment type="subcellular location">
    <subcellularLocation>
        <location evidence="1">Membrane</location>
    </subcellularLocation>
</comment>
<dbReference type="EMBL" id="MQVS01000006">
    <property type="protein sequence ID" value="OKL51533.1"/>
    <property type="molecule type" value="Genomic_DNA"/>
</dbReference>
<feature type="domain" description="Penicillin-binding protein transpeptidase" evidence="4">
    <location>
        <begin position="266"/>
        <end position="571"/>
    </location>
</feature>
<dbReference type="Pfam" id="PF00905">
    <property type="entry name" value="Transpeptidase"/>
    <property type="match status" value="1"/>
</dbReference>
<protein>
    <submittedName>
        <fullName evidence="6">Uncharacterized protein</fullName>
    </submittedName>
</protein>
<evidence type="ECO:0000256" key="3">
    <source>
        <dbReference type="ARBA" id="ARBA00023136"/>
    </source>
</evidence>
<dbReference type="InterPro" id="IPR012338">
    <property type="entry name" value="Beta-lactam/transpept-like"/>
</dbReference>
<evidence type="ECO:0000313" key="7">
    <source>
        <dbReference type="Proteomes" id="UP000185612"/>
    </source>
</evidence>
<dbReference type="Proteomes" id="UP000185612">
    <property type="component" value="Unassembled WGS sequence"/>
</dbReference>
<dbReference type="STRING" id="52770.BSZ40_06720"/>
<evidence type="ECO:0000256" key="1">
    <source>
        <dbReference type="ARBA" id="ARBA00004370"/>
    </source>
</evidence>
<gene>
    <name evidence="6" type="ORF">BSZ40_06720</name>
</gene>
<dbReference type="RefSeq" id="WP_073824508.1">
    <property type="nucleotide sequence ID" value="NZ_JAUNKL010000016.1"/>
</dbReference>
<dbReference type="FunCoup" id="A0A1Q5PVA5">
    <property type="interactions" value="25"/>
</dbReference>
<accession>A0A1Q5PVA5</accession>
<keyword evidence="3" id="KW-0472">Membrane</keyword>
<comment type="similarity">
    <text evidence="2">Belongs to the transpeptidase family.</text>
</comment>
<dbReference type="GO" id="GO:0005886">
    <property type="term" value="C:plasma membrane"/>
    <property type="evidence" value="ECO:0007669"/>
    <property type="project" value="TreeGrafter"/>
</dbReference>
<sequence length="602" mass="64048">MLVGVVGSLARIQIVEVGPLAARSLDWRLTRSKIQLPRGDIKDANGNVLATSVKRYDILADTEQVRGFVEYKMCPGPAGEEQLCTELNPQTQQQEPVVLGRGAYHAAKLLAPLLDVDPLVLGGVLAGEQRFPVLAKNVLPARWHAIKALNISGIDKIETYVREYPAGATAGTVVGYYRDDVLGEDGKVTETGAGLEYSQRDYLRSVPGEQAAETGAFGQVLPEGEYQVLVQAEPGRNVHTSLNSDLQFSAQSALDKAVVDFKAEWGSVVVQEIDTGRILALADSNSLDPGKPGEWDRRTMNSLAVTTPVEPGSTGKVVTLASALDQNKVTPTSVIVSPDHWTAPNGQSFSDSHPHEVKNYTATGVLAASSNTGTVQIGDMLTDTQREKYLRDFGFGEVTGIELPGETAGMLAPASQWDGRQRYTVMFGQGFSGTVVQTNAMLAAVGAGGIYRAPRLVDGYSDVNGNFTAAKRPDERRVMQENHARDLVTMLESATLEGGTGQYGAVEGYRTAGKTGTTQIIGAGGEIEGTVASFTGLLPAEKPKVAITVIVYKPTTSIWGSDVAAPVFRTIGADAMRMLQVPPSSGPVTLFPVEAGGTDEEQ</sequence>
<evidence type="ECO:0000259" key="4">
    <source>
        <dbReference type="Pfam" id="PF00905"/>
    </source>
</evidence>
<name>A0A1Q5PVA5_9ACTO</name>
<dbReference type="PANTHER" id="PTHR30627">
    <property type="entry name" value="PEPTIDOGLYCAN D,D-TRANSPEPTIDASE"/>
    <property type="match status" value="1"/>
</dbReference>
<reference evidence="7" key="1">
    <citation type="submission" date="2016-12" db="EMBL/GenBank/DDBJ databases">
        <authorList>
            <person name="Meng X."/>
        </authorList>
    </citation>
    <scope>NUCLEOTIDE SEQUENCE [LARGE SCALE GENOMIC DNA]</scope>
    <source>
        <strain evidence="7">DSM 20732</strain>
    </source>
</reference>
<dbReference type="SUPFAM" id="SSF56519">
    <property type="entry name" value="Penicillin binding protein dimerisation domain"/>
    <property type="match status" value="1"/>
</dbReference>
<evidence type="ECO:0000313" key="6">
    <source>
        <dbReference type="EMBL" id="OKL51533.1"/>
    </source>
</evidence>
<dbReference type="Pfam" id="PF03717">
    <property type="entry name" value="PBP_dimer"/>
    <property type="match status" value="1"/>
</dbReference>
<dbReference type="Gene3D" id="3.40.710.10">
    <property type="entry name" value="DD-peptidase/beta-lactamase superfamily"/>
    <property type="match status" value="1"/>
</dbReference>
<dbReference type="InterPro" id="IPR001460">
    <property type="entry name" value="PCN-bd_Tpept"/>
</dbReference>
<comment type="caution">
    <text evidence="6">The sequence shown here is derived from an EMBL/GenBank/DDBJ whole genome shotgun (WGS) entry which is preliminary data.</text>
</comment>
<dbReference type="GO" id="GO:0008658">
    <property type="term" value="F:penicillin binding"/>
    <property type="evidence" value="ECO:0007669"/>
    <property type="project" value="InterPro"/>
</dbReference>